<accession>A0ABQ4WT28</accession>
<protein>
    <submittedName>
        <fullName evidence="2">Uncharacterized protein</fullName>
    </submittedName>
</protein>
<dbReference type="EMBL" id="BQNB010008909">
    <property type="protein sequence ID" value="GJS56031.1"/>
    <property type="molecule type" value="Genomic_DNA"/>
</dbReference>
<sequence length="283" mass="31698">MPPPASEGDTKILNVDEERGENVSDMVGLEERTIELDEGQAGSDPSNTLESRPPPDEDQAGSNPRQSRVALAGPNPESMNEDFIAIVYPKVHERLKHTTKEHVFLENPPSLSKTLSSTKNLDDAFTYEPVFTTTTKTTTLLPPPLPLQQQNTIDPELANRVSALEEICANLAKKNKLQDQTIQALSSRIFTLENHDMYLKIKNYINETVKEAVQNALQALPENVALYDTLEASMDRENREEFIKATAKSRKRRRDDQDPPPPPLKDSDQNKKKRHDSGTSTSK</sequence>
<reference evidence="2" key="1">
    <citation type="journal article" date="2022" name="Int. J. Mol. Sci.">
        <title>Draft Genome of Tanacetum Coccineum: Genomic Comparison of Closely Related Tanacetum-Family Plants.</title>
        <authorList>
            <person name="Yamashiro T."/>
            <person name="Shiraishi A."/>
            <person name="Nakayama K."/>
            <person name="Satake H."/>
        </authorList>
    </citation>
    <scope>NUCLEOTIDE SEQUENCE</scope>
</reference>
<comment type="caution">
    <text evidence="2">The sequence shown here is derived from an EMBL/GenBank/DDBJ whole genome shotgun (WGS) entry which is preliminary data.</text>
</comment>
<evidence type="ECO:0000256" key="1">
    <source>
        <dbReference type="SAM" id="MobiDB-lite"/>
    </source>
</evidence>
<proteinExistence type="predicted"/>
<organism evidence="2 3">
    <name type="scientific">Tanacetum coccineum</name>
    <dbReference type="NCBI Taxonomy" id="301880"/>
    <lineage>
        <taxon>Eukaryota</taxon>
        <taxon>Viridiplantae</taxon>
        <taxon>Streptophyta</taxon>
        <taxon>Embryophyta</taxon>
        <taxon>Tracheophyta</taxon>
        <taxon>Spermatophyta</taxon>
        <taxon>Magnoliopsida</taxon>
        <taxon>eudicotyledons</taxon>
        <taxon>Gunneridae</taxon>
        <taxon>Pentapetalae</taxon>
        <taxon>asterids</taxon>
        <taxon>campanulids</taxon>
        <taxon>Asterales</taxon>
        <taxon>Asteraceae</taxon>
        <taxon>Asteroideae</taxon>
        <taxon>Anthemideae</taxon>
        <taxon>Anthemidinae</taxon>
        <taxon>Tanacetum</taxon>
    </lineage>
</organism>
<name>A0ABQ4WT28_9ASTR</name>
<dbReference type="Proteomes" id="UP001151760">
    <property type="component" value="Unassembled WGS sequence"/>
</dbReference>
<keyword evidence="3" id="KW-1185">Reference proteome</keyword>
<gene>
    <name evidence="2" type="ORF">Tco_0629393</name>
</gene>
<feature type="compositionally biased region" description="Basic and acidic residues" evidence="1">
    <location>
        <begin position="8"/>
        <end position="22"/>
    </location>
</feature>
<reference evidence="2" key="2">
    <citation type="submission" date="2022-01" db="EMBL/GenBank/DDBJ databases">
        <authorList>
            <person name="Yamashiro T."/>
            <person name="Shiraishi A."/>
            <person name="Satake H."/>
            <person name="Nakayama K."/>
        </authorList>
    </citation>
    <scope>NUCLEOTIDE SEQUENCE</scope>
</reference>
<evidence type="ECO:0000313" key="3">
    <source>
        <dbReference type="Proteomes" id="UP001151760"/>
    </source>
</evidence>
<feature type="region of interest" description="Disordered" evidence="1">
    <location>
        <begin position="1"/>
        <end position="76"/>
    </location>
</feature>
<evidence type="ECO:0000313" key="2">
    <source>
        <dbReference type="EMBL" id="GJS56031.1"/>
    </source>
</evidence>
<feature type="region of interest" description="Disordered" evidence="1">
    <location>
        <begin position="238"/>
        <end position="283"/>
    </location>
</feature>